<accession>A0ABT4QF97</accession>
<keyword evidence="2" id="KW-1185">Reference proteome</keyword>
<organism evidence="1 2">
    <name type="scientific">Paenibacillus gyeongsangnamensis</name>
    <dbReference type="NCBI Taxonomy" id="3388067"/>
    <lineage>
        <taxon>Bacteria</taxon>
        <taxon>Bacillati</taxon>
        <taxon>Bacillota</taxon>
        <taxon>Bacilli</taxon>
        <taxon>Bacillales</taxon>
        <taxon>Paenibacillaceae</taxon>
        <taxon>Paenibacillus</taxon>
    </lineage>
</organism>
<evidence type="ECO:0008006" key="3">
    <source>
        <dbReference type="Google" id="ProtNLM"/>
    </source>
</evidence>
<comment type="caution">
    <text evidence="1">The sequence shown here is derived from an EMBL/GenBank/DDBJ whole genome shotgun (WGS) entry which is preliminary data.</text>
</comment>
<name>A0ABT4QF97_9BACL</name>
<sequence>MGKEPIESWDNYVKQLKADANYQKIIEEMNKAYQDCLNGK</sequence>
<protein>
    <recommendedName>
        <fullName evidence="3">Extracellular solute-binding protein</fullName>
    </recommendedName>
</protein>
<evidence type="ECO:0000313" key="2">
    <source>
        <dbReference type="Proteomes" id="UP001527882"/>
    </source>
</evidence>
<reference evidence="1 2" key="1">
    <citation type="submission" date="2022-12" db="EMBL/GenBank/DDBJ databases">
        <title>Draft genome sequence of Paenibacillus sp. dW9.</title>
        <authorList>
            <person name="Choi E.-W."/>
            <person name="Kim D.-U."/>
        </authorList>
    </citation>
    <scope>NUCLEOTIDE SEQUENCE [LARGE SCALE GENOMIC DNA]</scope>
    <source>
        <strain evidence="2">dW9</strain>
    </source>
</reference>
<evidence type="ECO:0000313" key="1">
    <source>
        <dbReference type="EMBL" id="MCZ8515546.1"/>
    </source>
</evidence>
<dbReference type="Gene3D" id="3.40.190.10">
    <property type="entry name" value="Periplasmic binding protein-like II"/>
    <property type="match status" value="1"/>
</dbReference>
<dbReference type="Proteomes" id="UP001527882">
    <property type="component" value="Unassembled WGS sequence"/>
</dbReference>
<dbReference type="EMBL" id="JAQAGZ010000018">
    <property type="protein sequence ID" value="MCZ8515546.1"/>
    <property type="molecule type" value="Genomic_DNA"/>
</dbReference>
<gene>
    <name evidence="1" type="ORF">O9H85_24690</name>
</gene>
<dbReference type="RefSeq" id="WP_269884077.1">
    <property type="nucleotide sequence ID" value="NZ_JAQAGZ010000018.1"/>
</dbReference>
<proteinExistence type="predicted"/>